<comment type="caution">
    <text evidence="9">The sequence shown here is derived from an EMBL/GenBank/DDBJ whole genome shotgun (WGS) entry which is preliminary data.</text>
</comment>
<evidence type="ECO:0000256" key="3">
    <source>
        <dbReference type="ARBA" id="ARBA00022777"/>
    </source>
</evidence>
<dbReference type="EMBL" id="CAJGYO010000006">
    <property type="protein sequence ID" value="CAD6238018.1"/>
    <property type="molecule type" value="Genomic_DNA"/>
</dbReference>
<dbReference type="InterPro" id="IPR008271">
    <property type="entry name" value="Ser/Thr_kinase_AS"/>
</dbReference>
<dbReference type="GO" id="GO:0005524">
    <property type="term" value="F:ATP binding"/>
    <property type="evidence" value="ECO:0007669"/>
    <property type="project" value="UniProtKB-UniRule"/>
</dbReference>
<feature type="domain" description="Protein kinase" evidence="8">
    <location>
        <begin position="162"/>
        <end position="433"/>
    </location>
</feature>
<dbReference type="Gene3D" id="1.10.510.10">
    <property type="entry name" value="Transferase(Phosphotransferase) domain 1"/>
    <property type="match status" value="1"/>
</dbReference>
<dbReference type="PANTHER" id="PTHR46008">
    <property type="entry name" value="LEAF RUST 10 DISEASE-RESISTANCE LOCUS RECEPTOR-LIKE PROTEIN KINASE-LIKE 1.4"/>
    <property type="match status" value="1"/>
</dbReference>
<dbReference type="SMART" id="SM00220">
    <property type="entry name" value="S_TKc"/>
    <property type="match status" value="1"/>
</dbReference>
<keyword evidence="3" id="KW-0418">Kinase</keyword>
<accession>A0A811P0E6</accession>
<evidence type="ECO:0000313" key="10">
    <source>
        <dbReference type="Proteomes" id="UP000604825"/>
    </source>
</evidence>
<evidence type="ECO:0000256" key="4">
    <source>
        <dbReference type="ARBA" id="ARBA00022840"/>
    </source>
</evidence>
<dbReference type="Pfam" id="PF00069">
    <property type="entry name" value="Pkinase"/>
    <property type="match status" value="1"/>
</dbReference>
<dbReference type="PANTHER" id="PTHR46008:SF48">
    <property type="entry name" value="PROTEIN KINASE DOMAIN-CONTAINING PROTEIN"/>
    <property type="match status" value="1"/>
</dbReference>
<proteinExistence type="inferred from homology"/>
<dbReference type="PROSITE" id="PS00107">
    <property type="entry name" value="PROTEIN_KINASE_ATP"/>
    <property type="match status" value="1"/>
</dbReference>
<sequence length="433" mass="47542">MAGGDRRGSLAPSSSGSGSGRRKPEHERWPRSPAWSRPLSDSGGGRRRRRSSSSSSSLRSLFRSIGVWFSSLSTASSSSSASASMKRRSRDAALAGDAGAKRPPLPGYAGTKTSARGPYSGGGHASGREHRPSFQSSVFSIEEILIRKGGDTLVDDFLLLLCWWPHNIGQGGFGAVYKGVLPDGTVVAVKRAMQRMQRPHVDVEFRSEIKIMARMEHQSLVRFYAYMECGEERIVVVEYVPNGTLRERLDRCNGRFLDFGTQLDIAIDVAHAVTYLHMYSDHPIIHRDIKFSNILLTDSLRAKVADLGFARLGAGLGAGAAGETTHVTTQVKGTAGYLDPEYLKACQLTDRSDVYSFGVLLVELASARRPIETKRELKERLTSRWAMAGSSAAPPPMCWTRTSHARPPWNARWRWCWCSRSGAWAPSDRTGAP</sequence>
<protein>
    <recommendedName>
        <fullName evidence="8">Protein kinase domain-containing protein</fullName>
    </recommendedName>
</protein>
<gene>
    <name evidence="9" type="ORF">NCGR_LOCUS25380</name>
</gene>
<dbReference type="PROSITE" id="PS50011">
    <property type="entry name" value="PROTEIN_KINASE_DOM"/>
    <property type="match status" value="1"/>
</dbReference>
<dbReference type="GO" id="GO:0004674">
    <property type="term" value="F:protein serine/threonine kinase activity"/>
    <property type="evidence" value="ECO:0007669"/>
    <property type="project" value="UniProtKB-KW"/>
</dbReference>
<evidence type="ECO:0000256" key="2">
    <source>
        <dbReference type="ARBA" id="ARBA00022741"/>
    </source>
</evidence>
<feature type="binding site" evidence="5">
    <location>
        <position position="190"/>
    </location>
    <ligand>
        <name>ATP</name>
        <dbReference type="ChEBI" id="CHEBI:30616"/>
    </ligand>
</feature>
<reference evidence="9" key="1">
    <citation type="submission" date="2020-10" db="EMBL/GenBank/DDBJ databases">
        <authorList>
            <person name="Han B."/>
            <person name="Lu T."/>
            <person name="Zhao Q."/>
            <person name="Huang X."/>
            <person name="Zhao Y."/>
        </authorList>
    </citation>
    <scope>NUCLEOTIDE SEQUENCE</scope>
</reference>
<dbReference type="OrthoDB" id="1740133at2759"/>
<dbReference type="InterPro" id="IPR000719">
    <property type="entry name" value="Prot_kinase_dom"/>
</dbReference>
<dbReference type="FunFam" id="1.10.510.10:FF:000876">
    <property type="entry name" value="Receptor-like protein kinase FERONIA"/>
    <property type="match status" value="1"/>
</dbReference>
<organism evidence="9 10">
    <name type="scientific">Miscanthus lutarioriparius</name>
    <dbReference type="NCBI Taxonomy" id="422564"/>
    <lineage>
        <taxon>Eukaryota</taxon>
        <taxon>Viridiplantae</taxon>
        <taxon>Streptophyta</taxon>
        <taxon>Embryophyta</taxon>
        <taxon>Tracheophyta</taxon>
        <taxon>Spermatophyta</taxon>
        <taxon>Magnoliopsida</taxon>
        <taxon>Liliopsida</taxon>
        <taxon>Poales</taxon>
        <taxon>Poaceae</taxon>
        <taxon>PACMAD clade</taxon>
        <taxon>Panicoideae</taxon>
        <taxon>Andropogonodae</taxon>
        <taxon>Andropogoneae</taxon>
        <taxon>Saccharinae</taxon>
        <taxon>Miscanthus</taxon>
    </lineage>
</organism>
<keyword evidence="10" id="KW-1185">Reference proteome</keyword>
<comment type="similarity">
    <text evidence="6">Belongs to the protein kinase superfamily.</text>
</comment>
<evidence type="ECO:0000256" key="7">
    <source>
        <dbReference type="SAM" id="MobiDB-lite"/>
    </source>
</evidence>
<keyword evidence="6" id="KW-0723">Serine/threonine-protein kinase</keyword>
<evidence type="ECO:0000256" key="1">
    <source>
        <dbReference type="ARBA" id="ARBA00022679"/>
    </source>
</evidence>
<evidence type="ECO:0000256" key="6">
    <source>
        <dbReference type="RuleBase" id="RU000304"/>
    </source>
</evidence>
<dbReference type="AlphaFoldDB" id="A0A811P0E6"/>
<dbReference type="InterPro" id="IPR011009">
    <property type="entry name" value="Kinase-like_dom_sf"/>
</dbReference>
<name>A0A811P0E6_9POAL</name>
<evidence type="ECO:0000259" key="8">
    <source>
        <dbReference type="PROSITE" id="PS50011"/>
    </source>
</evidence>
<feature type="region of interest" description="Disordered" evidence="7">
    <location>
        <begin position="1"/>
        <end position="56"/>
    </location>
</feature>
<keyword evidence="2 5" id="KW-0547">Nucleotide-binding</keyword>
<dbReference type="InterPro" id="IPR017441">
    <property type="entry name" value="Protein_kinase_ATP_BS"/>
</dbReference>
<dbReference type="Proteomes" id="UP000604825">
    <property type="component" value="Unassembled WGS sequence"/>
</dbReference>
<keyword evidence="1" id="KW-0808">Transferase</keyword>
<evidence type="ECO:0000313" key="9">
    <source>
        <dbReference type="EMBL" id="CAD6238018.1"/>
    </source>
</evidence>
<dbReference type="PROSITE" id="PS00108">
    <property type="entry name" value="PROTEIN_KINASE_ST"/>
    <property type="match status" value="1"/>
</dbReference>
<keyword evidence="4 5" id="KW-0067">ATP-binding</keyword>
<feature type="region of interest" description="Disordered" evidence="7">
    <location>
        <begin position="79"/>
        <end position="131"/>
    </location>
</feature>
<dbReference type="SUPFAM" id="SSF56112">
    <property type="entry name" value="Protein kinase-like (PK-like)"/>
    <property type="match status" value="1"/>
</dbReference>
<evidence type="ECO:0000256" key="5">
    <source>
        <dbReference type="PROSITE-ProRule" id="PRU10141"/>
    </source>
</evidence>